<feature type="non-terminal residue" evidence="1">
    <location>
        <position position="1"/>
    </location>
</feature>
<name>A0A0P0VJE0_ORYSJ</name>
<evidence type="ECO:0000313" key="2">
    <source>
        <dbReference type="Proteomes" id="UP000059680"/>
    </source>
</evidence>
<protein>
    <submittedName>
        <fullName evidence="1">Os02g0500250 protein</fullName>
    </submittedName>
</protein>
<organism evidence="1 2">
    <name type="scientific">Oryza sativa subsp. japonica</name>
    <name type="common">Rice</name>
    <dbReference type="NCBI Taxonomy" id="39947"/>
    <lineage>
        <taxon>Eukaryota</taxon>
        <taxon>Viridiplantae</taxon>
        <taxon>Streptophyta</taxon>
        <taxon>Embryophyta</taxon>
        <taxon>Tracheophyta</taxon>
        <taxon>Spermatophyta</taxon>
        <taxon>Magnoliopsida</taxon>
        <taxon>Liliopsida</taxon>
        <taxon>Poales</taxon>
        <taxon>Poaceae</taxon>
        <taxon>BOP clade</taxon>
        <taxon>Oryzoideae</taxon>
        <taxon>Oryzeae</taxon>
        <taxon>Oryzinae</taxon>
        <taxon>Oryza</taxon>
        <taxon>Oryza sativa</taxon>
    </lineage>
</organism>
<dbReference type="PaxDb" id="39947-A0A0P0VJE0"/>
<reference evidence="1 2" key="3">
    <citation type="journal article" date="2013" name="Rice">
        <title>Improvement of the Oryza sativa Nipponbare reference genome using next generation sequence and optical map data.</title>
        <authorList>
            <person name="Kawahara Y."/>
            <person name="de la Bastide M."/>
            <person name="Hamilton J.P."/>
            <person name="Kanamori H."/>
            <person name="McCombie W.R."/>
            <person name="Ouyang S."/>
            <person name="Schwartz D.C."/>
            <person name="Tanaka T."/>
            <person name="Wu J."/>
            <person name="Zhou S."/>
            <person name="Childs K.L."/>
            <person name="Davidson R.M."/>
            <person name="Lin H."/>
            <person name="Quesada-Ocampo L."/>
            <person name="Vaillancourt B."/>
            <person name="Sakai H."/>
            <person name="Lee S.S."/>
            <person name="Kim J."/>
            <person name="Numa H."/>
            <person name="Itoh T."/>
            <person name="Buell C.R."/>
            <person name="Matsumoto T."/>
        </authorList>
    </citation>
    <scope>NUCLEOTIDE SEQUENCE [LARGE SCALE GENOMIC DNA]</scope>
    <source>
        <strain evidence="2">cv. Nipponbare</strain>
    </source>
</reference>
<gene>
    <name evidence="1" type="ordered locus">Os02g0500250</name>
    <name evidence="1" type="ORF">OSNPB_020500250</name>
</gene>
<keyword evidence="2" id="KW-1185">Reference proteome</keyword>
<sequence>SVRAVYDLVTQHGRGQGVVTQHGTCAGIGRMDVAKEWSHSMAHALALDTRTWPRGNVCVQEGTFLSWG</sequence>
<dbReference type="AlphaFoldDB" id="A0A0P0VJE0"/>
<reference evidence="1 2" key="2">
    <citation type="journal article" date="2013" name="Plant Cell Physiol.">
        <title>Rice Annotation Project Database (RAP-DB): an integrative and interactive database for rice genomics.</title>
        <authorList>
            <person name="Sakai H."/>
            <person name="Lee S.S."/>
            <person name="Tanaka T."/>
            <person name="Numa H."/>
            <person name="Kim J."/>
            <person name="Kawahara Y."/>
            <person name="Wakimoto H."/>
            <person name="Yang C.C."/>
            <person name="Iwamoto M."/>
            <person name="Abe T."/>
            <person name="Yamada Y."/>
            <person name="Muto A."/>
            <person name="Inokuchi H."/>
            <person name="Ikemura T."/>
            <person name="Matsumoto T."/>
            <person name="Sasaki T."/>
            <person name="Itoh T."/>
        </authorList>
    </citation>
    <scope>NUCLEOTIDE SEQUENCE [LARGE SCALE GENOMIC DNA]</scope>
    <source>
        <strain evidence="2">cv. Nipponbare</strain>
    </source>
</reference>
<proteinExistence type="predicted"/>
<reference evidence="2" key="1">
    <citation type="journal article" date="2005" name="Nature">
        <title>The map-based sequence of the rice genome.</title>
        <authorList>
            <consortium name="International rice genome sequencing project (IRGSP)"/>
            <person name="Matsumoto T."/>
            <person name="Wu J."/>
            <person name="Kanamori H."/>
            <person name="Katayose Y."/>
            <person name="Fujisawa M."/>
            <person name="Namiki N."/>
            <person name="Mizuno H."/>
            <person name="Yamamoto K."/>
            <person name="Antonio B.A."/>
            <person name="Baba T."/>
            <person name="Sakata K."/>
            <person name="Nagamura Y."/>
            <person name="Aoki H."/>
            <person name="Arikawa K."/>
            <person name="Arita K."/>
            <person name="Bito T."/>
            <person name="Chiden Y."/>
            <person name="Fujitsuka N."/>
            <person name="Fukunaka R."/>
            <person name="Hamada M."/>
            <person name="Harada C."/>
            <person name="Hayashi A."/>
            <person name="Hijishita S."/>
            <person name="Honda M."/>
            <person name="Hosokawa S."/>
            <person name="Ichikawa Y."/>
            <person name="Idonuma A."/>
            <person name="Iijima M."/>
            <person name="Ikeda M."/>
            <person name="Ikeno M."/>
            <person name="Ito K."/>
            <person name="Ito S."/>
            <person name="Ito T."/>
            <person name="Ito Y."/>
            <person name="Ito Y."/>
            <person name="Iwabuchi A."/>
            <person name="Kamiya K."/>
            <person name="Karasawa W."/>
            <person name="Kurita K."/>
            <person name="Katagiri S."/>
            <person name="Kikuta A."/>
            <person name="Kobayashi H."/>
            <person name="Kobayashi N."/>
            <person name="Machita K."/>
            <person name="Maehara T."/>
            <person name="Masukawa M."/>
            <person name="Mizubayashi T."/>
            <person name="Mukai Y."/>
            <person name="Nagasaki H."/>
            <person name="Nagata Y."/>
            <person name="Naito S."/>
            <person name="Nakashima M."/>
            <person name="Nakama Y."/>
            <person name="Nakamichi Y."/>
            <person name="Nakamura M."/>
            <person name="Meguro A."/>
            <person name="Negishi M."/>
            <person name="Ohta I."/>
            <person name="Ohta T."/>
            <person name="Okamoto M."/>
            <person name="Ono N."/>
            <person name="Saji S."/>
            <person name="Sakaguchi M."/>
            <person name="Sakai K."/>
            <person name="Shibata M."/>
            <person name="Shimokawa T."/>
            <person name="Song J."/>
            <person name="Takazaki Y."/>
            <person name="Terasawa K."/>
            <person name="Tsugane M."/>
            <person name="Tsuji K."/>
            <person name="Ueda S."/>
            <person name="Waki K."/>
            <person name="Yamagata H."/>
            <person name="Yamamoto M."/>
            <person name="Yamamoto S."/>
            <person name="Yamane H."/>
            <person name="Yoshiki S."/>
            <person name="Yoshihara R."/>
            <person name="Yukawa K."/>
            <person name="Zhong H."/>
            <person name="Yano M."/>
            <person name="Yuan Q."/>
            <person name="Ouyang S."/>
            <person name="Liu J."/>
            <person name="Jones K.M."/>
            <person name="Gansberger K."/>
            <person name="Moffat K."/>
            <person name="Hill J."/>
            <person name="Bera J."/>
            <person name="Fadrosh D."/>
            <person name="Jin S."/>
            <person name="Johri S."/>
            <person name="Kim M."/>
            <person name="Overton L."/>
            <person name="Reardon M."/>
            <person name="Tsitrin T."/>
            <person name="Vuong H."/>
            <person name="Weaver B."/>
            <person name="Ciecko A."/>
            <person name="Tallon L."/>
            <person name="Jackson J."/>
            <person name="Pai G."/>
            <person name="Aken S.V."/>
            <person name="Utterback T."/>
            <person name="Reidmuller S."/>
            <person name="Feldblyum T."/>
            <person name="Hsiao J."/>
            <person name="Zismann V."/>
            <person name="Iobst S."/>
            <person name="de Vazeille A.R."/>
            <person name="Buell C.R."/>
            <person name="Ying K."/>
            <person name="Li Y."/>
            <person name="Lu T."/>
            <person name="Huang Y."/>
            <person name="Zhao Q."/>
            <person name="Feng Q."/>
            <person name="Zhang L."/>
            <person name="Zhu J."/>
            <person name="Weng Q."/>
            <person name="Mu J."/>
            <person name="Lu Y."/>
            <person name="Fan D."/>
            <person name="Liu Y."/>
            <person name="Guan J."/>
            <person name="Zhang Y."/>
            <person name="Yu S."/>
            <person name="Liu X."/>
            <person name="Zhang Y."/>
            <person name="Hong G."/>
            <person name="Han B."/>
            <person name="Choisne N."/>
            <person name="Demange N."/>
            <person name="Orjeda G."/>
            <person name="Samain S."/>
            <person name="Cattolico L."/>
            <person name="Pelletier E."/>
            <person name="Couloux A."/>
            <person name="Segurens B."/>
            <person name="Wincker P."/>
            <person name="D'Hont A."/>
            <person name="Scarpelli C."/>
            <person name="Weissenbach J."/>
            <person name="Salanoubat M."/>
            <person name="Quetier F."/>
            <person name="Yu Y."/>
            <person name="Kim H.R."/>
            <person name="Rambo T."/>
            <person name="Currie J."/>
            <person name="Collura K."/>
            <person name="Luo M."/>
            <person name="Yang T."/>
            <person name="Ammiraju J.S.S."/>
            <person name="Engler F."/>
            <person name="Soderlund C."/>
            <person name="Wing R.A."/>
            <person name="Palmer L.E."/>
            <person name="de la Bastide M."/>
            <person name="Spiegel L."/>
            <person name="Nascimento L."/>
            <person name="Zutavern T."/>
            <person name="O'Shaughnessy A."/>
            <person name="Dike S."/>
            <person name="Dedhia N."/>
            <person name="Preston R."/>
            <person name="Balija V."/>
            <person name="McCombie W.R."/>
            <person name="Chow T."/>
            <person name="Chen H."/>
            <person name="Chung M."/>
            <person name="Chen C."/>
            <person name="Shaw J."/>
            <person name="Wu H."/>
            <person name="Hsiao K."/>
            <person name="Chao Y."/>
            <person name="Chu M."/>
            <person name="Cheng C."/>
            <person name="Hour A."/>
            <person name="Lee P."/>
            <person name="Lin S."/>
            <person name="Lin Y."/>
            <person name="Liou J."/>
            <person name="Liu S."/>
            <person name="Hsing Y."/>
            <person name="Raghuvanshi S."/>
            <person name="Mohanty A."/>
            <person name="Bharti A.K."/>
            <person name="Gaur A."/>
            <person name="Gupta V."/>
            <person name="Kumar D."/>
            <person name="Ravi V."/>
            <person name="Vij S."/>
            <person name="Kapur A."/>
            <person name="Khurana P."/>
            <person name="Khurana P."/>
            <person name="Khurana J.P."/>
            <person name="Tyagi A.K."/>
            <person name="Gaikwad K."/>
            <person name="Singh A."/>
            <person name="Dalal V."/>
            <person name="Srivastava S."/>
            <person name="Dixit A."/>
            <person name="Pal A.K."/>
            <person name="Ghazi I.A."/>
            <person name="Yadav M."/>
            <person name="Pandit A."/>
            <person name="Bhargava A."/>
            <person name="Sureshbabu K."/>
            <person name="Batra K."/>
            <person name="Sharma T.R."/>
            <person name="Mohapatra T."/>
            <person name="Singh N.K."/>
            <person name="Messing J."/>
            <person name="Nelson A.B."/>
            <person name="Fuks G."/>
            <person name="Kavchok S."/>
            <person name="Keizer G."/>
            <person name="Linton E."/>
            <person name="Llaca V."/>
            <person name="Song R."/>
            <person name="Tanyolac B."/>
            <person name="Young S."/>
            <person name="Ho-Il K."/>
            <person name="Hahn J.H."/>
            <person name="Sangsakoo G."/>
            <person name="Vanavichit A."/>
            <person name="de Mattos Luiz.A.T."/>
            <person name="Zimmer P.D."/>
            <person name="Malone G."/>
            <person name="Dellagostin O."/>
            <person name="de Oliveira A.C."/>
            <person name="Bevan M."/>
            <person name="Bancroft I."/>
            <person name="Minx P."/>
            <person name="Cordum H."/>
            <person name="Wilson R."/>
            <person name="Cheng Z."/>
            <person name="Jin W."/>
            <person name="Jiang J."/>
            <person name="Leong S.A."/>
            <person name="Iwama H."/>
            <person name="Gojobori T."/>
            <person name="Itoh T."/>
            <person name="Niimura Y."/>
            <person name="Fujii Y."/>
            <person name="Habara T."/>
            <person name="Sakai H."/>
            <person name="Sato Y."/>
            <person name="Wilson G."/>
            <person name="Kumar K."/>
            <person name="McCouch S."/>
            <person name="Juretic N."/>
            <person name="Hoen D."/>
            <person name="Wright S."/>
            <person name="Bruskiewich R."/>
            <person name="Bureau T."/>
            <person name="Miyao A."/>
            <person name="Hirochika H."/>
            <person name="Nishikawa T."/>
            <person name="Kadowaki K."/>
            <person name="Sugiura M."/>
            <person name="Burr B."/>
            <person name="Sasaki T."/>
        </authorList>
    </citation>
    <scope>NUCLEOTIDE SEQUENCE [LARGE SCALE GENOMIC DNA]</scope>
    <source>
        <strain evidence="2">cv. Nipponbare</strain>
    </source>
</reference>
<dbReference type="InParanoid" id="A0A0P0VJE0"/>
<dbReference type="Proteomes" id="UP000059680">
    <property type="component" value="Chromosome 2"/>
</dbReference>
<evidence type="ECO:0000313" key="1">
    <source>
        <dbReference type="EMBL" id="BAS78796.1"/>
    </source>
</evidence>
<dbReference type="EMBL" id="AP014958">
    <property type="protein sequence ID" value="BAS78796.1"/>
    <property type="molecule type" value="Genomic_DNA"/>
</dbReference>
<dbReference type="Gramene" id="Os02t0500250-01">
    <property type="protein sequence ID" value="Os02t0500250-01"/>
    <property type="gene ID" value="Os02g0500250"/>
</dbReference>
<accession>A0A0P0VJE0</accession>